<accession>A0ABU3PRI1</accession>
<evidence type="ECO:0000256" key="1">
    <source>
        <dbReference type="SAM" id="MobiDB-lite"/>
    </source>
</evidence>
<comment type="caution">
    <text evidence="2">The sequence shown here is derived from an EMBL/GenBank/DDBJ whole genome shotgun (WGS) entry which is preliminary data.</text>
</comment>
<evidence type="ECO:0000313" key="3">
    <source>
        <dbReference type="Proteomes" id="UP001268542"/>
    </source>
</evidence>
<protein>
    <submittedName>
        <fullName evidence="2">Uncharacterized protein</fullName>
    </submittedName>
</protein>
<dbReference type="RefSeq" id="WP_315730866.1">
    <property type="nucleotide sequence ID" value="NZ_JAVYII010000001.1"/>
</dbReference>
<name>A0ABU3PRI1_9ACTN</name>
<feature type="region of interest" description="Disordered" evidence="1">
    <location>
        <begin position="87"/>
        <end position="106"/>
    </location>
</feature>
<sequence length="106" mass="11186">MAALAGDVPAAVLALDDDVLDGDLPARSWARDWERVVATLEAYALDLETTGAGELRWPRTGDGWSILDRMASAEGGCTLPDAVAALDPTPWGPTADARFADHPDDP</sequence>
<evidence type="ECO:0000313" key="2">
    <source>
        <dbReference type="EMBL" id="MDT9591829.1"/>
    </source>
</evidence>
<dbReference type="Proteomes" id="UP001268542">
    <property type="component" value="Unassembled WGS sequence"/>
</dbReference>
<dbReference type="EMBL" id="JAVYII010000001">
    <property type="protein sequence ID" value="MDT9591829.1"/>
    <property type="molecule type" value="Genomic_DNA"/>
</dbReference>
<gene>
    <name evidence="2" type="ORF">RDV89_02025</name>
</gene>
<keyword evidence="3" id="KW-1185">Reference proteome</keyword>
<reference evidence="2 3" key="1">
    <citation type="submission" date="2023-08" db="EMBL/GenBank/DDBJ databases">
        <title>Nocardioides seae sp. nov., a bacterium isolated from a soil.</title>
        <authorList>
            <person name="Wang X."/>
        </authorList>
    </citation>
    <scope>NUCLEOTIDE SEQUENCE [LARGE SCALE GENOMIC DNA]</scope>
    <source>
        <strain evidence="2 3">YZH12</strain>
    </source>
</reference>
<organism evidence="2 3">
    <name type="scientific">Nocardioides imazamoxiresistens</name>
    <dbReference type="NCBI Taxonomy" id="3231893"/>
    <lineage>
        <taxon>Bacteria</taxon>
        <taxon>Bacillati</taxon>
        <taxon>Actinomycetota</taxon>
        <taxon>Actinomycetes</taxon>
        <taxon>Propionibacteriales</taxon>
        <taxon>Nocardioidaceae</taxon>
        <taxon>Nocardioides</taxon>
    </lineage>
</organism>
<proteinExistence type="predicted"/>